<feature type="transmembrane region" description="Helical" evidence="1">
    <location>
        <begin position="36"/>
        <end position="63"/>
    </location>
</feature>
<reference evidence="2" key="1">
    <citation type="submission" date="2022-03" db="EMBL/GenBank/DDBJ databases">
        <authorList>
            <person name="Tunstrom K."/>
        </authorList>
    </citation>
    <scope>NUCLEOTIDE SEQUENCE</scope>
</reference>
<dbReference type="EMBL" id="CAKOGL010000037">
    <property type="protein sequence ID" value="CAH2108794.1"/>
    <property type="molecule type" value="Genomic_DNA"/>
</dbReference>
<protein>
    <submittedName>
        <fullName evidence="2">Uncharacterized protein</fullName>
    </submittedName>
</protein>
<keyword evidence="1" id="KW-1133">Transmembrane helix</keyword>
<accession>A0AAU9VC59</accession>
<dbReference type="AlphaFoldDB" id="A0AAU9VC59"/>
<evidence type="ECO:0000313" key="3">
    <source>
        <dbReference type="Proteomes" id="UP001153954"/>
    </source>
</evidence>
<keyword evidence="1" id="KW-0472">Membrane</keyword>
<feature type="non-terminal residue" evidence="2">
    <location>
        <position position="107"/>
    </location>
</feature>
<comment type="caution">
    <text evidence="2">The sequence shown here is derived from an EMBL/GenBank/DDBJ whole genome shotgun (WGS) entry which is preliminary data.</text>
</comment>
<name>A0AAU9VC59_EUPED</name>
<sequence length="107" mass="11611">MATAEYIKIPLEEKKLDPDAKGQPIKYGLGARHVQVFICFVCISVCFIASGHMGVTIVAMTIVENGTDTADPNISTKVYLETVTSLESRVVNVTSIDNTSDPMGIYK</sequence>
<gene>
    <name evidence="2" type="ORF">EEDITHA_LOCUS22700</name>
</gene>
<evidence type="ECO:0000256" key="1">
    <source>
        <dbReference type="SAM" id="Phobius"/>
    </source>
</evidence>
<keyword evidence="3" id="KW-1185">Reference proteome</keyword>
<organism evidence="2 3">
    <name type="scientific">Euphydryas editha</name>
    <name type="common">Edith's checkerspot</name>
    <dbReference type="NCBI Taxonomy" id="104508"/>
    <lineage>
        <taxon>Eukaryota</taxon>
        <taxon>Metazoa</taxon>
        <taxon>Ecdysozoa</taxon>
        <taxon>Arthropoda</taxon>
        <taxon>Hexapoda</taxon>
        <taxon>Insecta</taxon>
        <taxon>Pterygota</taxon>
        <taxon>Neoptera</taxon>
        <taxon>Endopterygota</taxon>
        <taxon>Lepidoptera</taxon>
        <taxon>Glossata</taxon>
        <taxon>Ditrysia</taxon>
        <taxon>Papilionoidea</taxon>
        <taxon>Nymphalidae</taxon>
        <taxon>Nymphalinae</taxon>
        <taxon>Euphydryas</taxon>
    </lineage>
</organism>
<proteinExistence type="predicted"/>
<keyword evidence="1" id="KW-0812">Transmembrane</keyword>
<dbReference type="Proteomes" id="UP001153954">
    <property type="component" value="Unassembled WGS sequence"/>
</dbReference>
<evidence type="ECO:0000313" key="2">
    <source>
        <dbReference type="EMBL" id="CAH2108794.1"/>
    </source>
</evidence>